<evidence type="ECO:0000259" key="11">
    <source>
        <dbReference type="PROSITE" id="PS51779"/>
    </source>
</evidence>
<evidence type="ECO:0000256" key="1">
    <source>
        <dbReference type="ARBA" id="ARBA00004370"/>
    </source>
</evidence>
<feature type="domain" description="POTRA" evidence="11">
    <location>
        <begin position="62"/>
        <end position="130"/>
    </location>
</feature>
<dbReference type="InterPro" id="IPR013685">
    <property type="entry name" value="POTRA_FtsQ_type"/>
</dbReference>
<dbReference type="GO" id="GO:0090529">
    <property type="term" value="P:cell septum assembly"/>
    <property type="evidence" value="ECO:0007669"/>
    <property type="project" value="InterPro"/>
</dbReference>
<proteinExistence type="predicted"/>
<dbReference type="PROSITE" id="PS51779">
    <property type="entry name" value="POTRA"/>
    <property type="match status" value="1"/>
</dbReference>
<feature type="transmembrane region" description="Helical" evidence="10">
    <location>
        <begin position="32"/>
        <end position="56"/>
    </location>
</feature>
<keyword evidence="5 10" id="KW-0812">Transmembrane</keyword>
<dbReference type="InterPro" id="IPR026579">
    <property type="entry name" value="FtsQ"/>
</dbReference>
<dbReference type="InterPro" id="IPR034746">
    <property type="entry name" value="POTRA"/>
</dbReference>
<keyword evidence="4" id="KW-0132">Cell division</keyword>
<keyword evidence="2" id="KW-1003">Cell membrane</keyword>
<keyword evidence="3" id="KW-0997">Cell inner membrane</keyword>
<evidence type="ECO:0000256" key="2">
    <source>
        <dbReference type="ARBA" id="ARBA00022475"/>
    </source>
</evidence>
<dbReference type="Gene3D" id="3.10.20.310">
    <property type="entry name" value="membrane protein fhac"/>
    <property type="match status" value="1"/>
</dbReference>
<gene>
    <name evidence="12" type="ORF">HY912_24365</name>
</gene>
<evidence type="ECO:0000313" key="13">
    <source>
        <dbReference type="Proteomes" id="UP000807825"/>
    </source>
</evidence>
<protein>
    <submittedName>
        <fullName evidence="12">FtsQ-type POTRA domain-containing protein</fullName>
    </submittedName>
</protein>
<dbReference type="EMBL" id="JACRDE010000631">
    <property type="protein sequence ID" value="MBI5252642.1"/>
    <property type="molecule type" value="Genomic_DNA"/>
</dbReference>
<evidence type="ECO:0000256" key="8">
    <source>
        <dbReference type="ARBA" id="ARBA00023306"/>
    </source>
</evidence>
<sequence>MTETSRPLIIESKPSRSAPKDRSAKRLRNRKILKYLLIAFVTVDAIMGMVLVYVLFLHVPYFNLQQVDVTGNRRLSKAEVMEASELEGNINLLTVDLSAIAGKLKRHSWIRSASVYRRFPGQLIIEIEERTPRAILAAGKLYYIDELAEFFTRLLPGDPLGFPLFTGVSPEDLKARGPEIQEMIRMGFVLLDLVERSGSEVDPVGISEIRIDLDEGLTLQTGSGKTVILGKGDFEEKIQRYVRLKRVLTQKGEWNNARIINLDFEDRALVRSEKSHLQG</sequence>
<evidence type="ECO:0000256" key="6">
    <source>
        <dbReference type="ARBA" id="ARBA00022989"/>
    </source>
</evidence>
<keyword evidence="6 10" id="KW-1133">Transmembrane helix</keyword>
<evidence type="ECO:0000256" key="7">
    <source>
        <dbReference type="ARBA" id="ARBA00023136"/>
    </source>
</evidence>
<dbReference type="AlphaFoldDB" id="A0A9D6Z6L3"/>
<dbReference type="GO" id="GO:0016020">
    <property type="term" value="C:membrane"/>
    <property type="evidence" value="ECO:0007669"/>
    <property type="project" value="UniProtKB-SubCell"/>
</dbReference>
<name>A0A9D6Z6L3_9BACT</name>
<evidence type="ECO:0000256" key="3">
    <source>
        <dbReference type="ARBA" id="ARBA00022519"/>
    </source>
</evidence>
<dbReference type="InterPro" id="IPR005548">
    <property type="entry name" value="Cell_div_FtsQ/DivIB_C"/>
</dbReference>
<comment type="caution">
    <text evidence="12">The sequence shown here is derived from an EMBL/GenBank/DDBJ whole genome shotgun (WGS) entry which is preliminary data.</text>
</comment>
<dbReference type="Pfam" id="PF08478">
    <property type="entry name" value="POTRA_1"/>
    <property type="match status" value="1"/>
</dbReference>
<accession>A0A9D6Z6L3</accession>
<evidence type="ECO:0000256" key="4">
    <source>
        <dbReference type="ARBA" id="ARBA00022618"/>
    </source>
</evidence>
<evidence type="ECO:0000256" key="10">
    <source>
        <dbReference type="SAM" id="Phobius"/>
    </source>
</evidence>
<evidence type="ECO:0000256" key="9">
    <source>
        <dbReference type="SAM" id="MobiDB-lite"/>
    </source>
</evidence>
<dbReference type="Pfam" id="PF03799">
    <property type="entry name" value="FtsQ_DivIB_C"/>
    <property type="match status" value="1"/>
</dbReference>
<keyword evidence="7 10" id="KW-0472">Membrane</keyword>
<reference evidence="12" key="1">
    <citation type="submission" date="2020-07" db="EMBL/GenBank/DDBJ databases">
        <title>Huge and variable diversity of episymbiotic CPR bacteria and DPANN archaea in groundwater ecosystems.</title>
        <authorList>
            <person name="He C.Y."/>
            <person name="Keren R."/>
            <person name="Whittaker M."/>
            <person name="Farag I.F."/>
            <person name="Doudna J."/>
            <person name="Cate J.H.D."/>
            <person name="Banfield J.F."/>
        </authorList>
    </citation>
    <scope>NUCLEOTIDE SEQUENCE</scope>
    <source>
        <strain evidence="12">NC_groundwater_1664_Pr3_B-0.1um_52_9</strain>
    </source>
</reference>
<keyword evidence="8" id="KW-0131">Cell cycle</keyword>
<dbReference type="Proteomes" id="UP000807825">
    <property type="component" value="Unassembled WGS sequence"/>
</dbReference>
<dbReference type="PANTHER" id="PTHR35851">
    <property type="entry name" value="CELL DIVISION PROTEIN FTSQ"/>
    <property type="match status" value="1"/>
</dbReference>
<evidence type="ECO:0000313" key="12">
    <source>
        <dbReference type="EMBL" id="MBI5252642.1"/>
    </source>
</evidence>
<comment type="subcellular location">
    <subcellularLocation>
        <location evidence="1">Membrane</location>
    </subcellularLocation>
</comment>
<organism evidence="12 13">
    <name type="scientific">Desulfomonile tiedjei</name>
    <dbReference type="NCBI Taxonomy" id="2358"/>
    <lineage>
        <taxon>Bacteria</taxon>
        <taxon>Pseudomonadati</taxon>
        <taxon>Thermodesulfobacteriota</taxon>
        <taxon>Desulfomonilia</taxon>
        <taxon>Desulfomonilales</taxon>
        <taxon>Desulfomonilaceae</taxon>
        <taxon>Desulfomonile</taxon>
    </lineage>
</organism>
<feature type="region of interest" description="Disordered" evidence="9">
    <location>
        <begin position="1"/>
        <end position="23"/>
    </location>
</feature>
<dbReference type="PANTHER" id="PTHR35851:SF1">
    <property type="entry name" value="CELL DIVISION PROTEIN FTSQ"/>
    <property type="match status" value="1"/>
</dbReference>
<evidence type="ECO:0000256" key="5">
    <source>
        <dbReference type="ARBA" id="ARBA00022692"/>
    </source>
</evidence>